<keyword evidence="2 7" id="KW-0813">Transport</keyword>
<dbReference type="EMBL" id="JBHUPB010000015">
    <property type="protein sequence ID" value="MFD2970004.1"/>
    <property type="molecule type" value="Genomic_DNA"/>
</dbReference>
<dbReference type="SUPFAM" id="SSF49464">
    <property type="entry name" value="Carboxypeptidase regulatory domain-like"/>
    <property type="match status" value="1"/>
</dbReference>
<dbReference type="InterPro" id="IPR036942">
    <property type="entry name" value="Beta-barrel_TonB_sf"/>
</dbReference>
<comment type="similarity">
    <text evidence="7">Belongs to the TonB-dependent receptor family.</text>
</comment>
<evidence type="ECO:0000256" key="3">
    <source>
        <dbReference type="ARBA" id="ARBA00022452"/>
    </source>
</evidence>
<keyword evidence="8" id="KW-0732">Signal</keyword>
<feature type="signal peptide" evidence="8">
    <location>
        <begin position="1"/>
        <end position="20"/>
    </location>
</feature>
<dbReference type="PROSITE" id="PS52016">
    <property type="entry name" value="TONB_DEPENDENT_REC_3"/>
    <property type="match status" value="1"/>
</dbReference>
<feature type="chain" id="PRO_5047463371" evidence="8">
    <location>
        <begin position="21"/>
        <end position="1184"/>
    </location>
</feature>
<proteinExistence type="inferred from homology"/>
<dbReference type="SUPFAM" id="SSF56935">
    <property type="entry name" value="Porins"/>
    <property type="match status" value="1"/>
</dbReference>
<keyword evidence="11" id="KW-1185">Reference proteome</keyword>
<evidence type="ECO:0000256" key="2">
    <source>
        <dbReference type="ARBA" id="ARBA00022448"/>
    </source>
</evidence>
<keyword evidence="3 7" id="KW-1134">Transmembrane beta strand</keyword>
<organism evidence="10 11">
    <name type="scientific">Sphingobacterium bambusae</name>
    <dbReference type="NCBI Taxonomy" id="662858"/>
    <lineage>
        <taxon>Bacteria</taxon>
        <taxon>Pseudomonadati</taxon>
        <taxon>Bacteroidota</taxon>
        <taxon>Sphingobacteriia</taxon>
        <taxon>Sphingobacteriales</taxon>
        <taxon>Sphingobacteriaceae</taxon>
        <taxon>Sphingobacterium</taxon>
    </lineage>
</organism>
<dbReference type="InterPro" id="IPR012910">
    <property type="entry name" value="Plug_dom"/>
</dbReference>
<dbReference type="RefSeq" id="WP_320183487.1">
    <property type="nucleotide sequence ID" value="NZ_CP138332.1"/>
</dbReference>
<dbReference type="NCBIfam" id="TIGR04057">
    <property type="entry name" value="SusC_RagA_signa"/>
    <property type="match status" value="1"/>
</dbReference>
<gene>
    <name evidence="10" type="ORF">ACFS7Y_21620</name>
</gene>
<dbReference type="Pfam" id="PF07715">
    <property type="entry name" value="Plug"/>
    <property type="match status" value="1"/>
</dbReference>
<evidence type="ECO:0000256" key="1">
    <source>
        <dbReference type="ARBA" id="ARBA00004571"/>
    </source>
</evidence>
<dbReference type="InterPro" id="IPR023997">
    <property type="entry name" value="TonB-dep_OMP_SusC/RagA_CS"/>
</dbReference>
<comment type="caution">
    <text evidence="10">The sequence shown here is derived from an EMBL/GenBank/DDBJ whole genome shotgun (WGS) entry which is preliminary data.</text>
</comment>
<feature type="domain" description="TonB-dependent receptor plug" evidence="9">
    <location>
        <begin position="204"/>
        <end position="327"/>
    </location>
</feature>
<evidence type="ECO:0000256" key="7">
    <source>
        <dbReference type="PROSITE-ProRule" id="PRU01360"/>
    </source>
</evidence>
<dbReference type="InterPro" id="IPR039426">
    <property type="entry name" value="TonB-dep_rcpt-like"/>
</dbReference>
<evidence type="ECO:0000313" key="10">
    <source>
        <dbReference type="EMBL" id="MFD2970004.1"/>
    </source>
</evidence>
<keyword evidence="4 7" id="KW-0812">Transmembrane</keyword>
<dbReference type="NCBIfam" id="TIGR04056">
    <property type="entry name" value="OMP_RagA_SusC"/>
    <property type="match status" value="1"/>
</dbReference>
<dbReference type="InterPro" id="IPR023996">
    <property type="entry name" value="TonB-dep_OMP_SusC/RagA"/>
</dbReference>
<accession>A0ABW6BNK5</accession>
<reference evidence="11" key="1">
    <citation type="journal article" date="2019" name="Int. J. Syst. Evol. Microbiol.">
        <title>The Global Catalogue of Microorganisms (GCM) 10K type strain sequencing project: providing services to taxonomists for standard genome sequencing and annotation.</title>
        <authorList>
            <consortium name="The Broad Institute Genomics Platform"/>
            <consortium name="The Broad Institute Genome Sequencing Center for Infectious Disease"/>
            <person name="Wu L."/>
            <person name="Ma J."/>
        </authorList>
    </citation>
    <scope>NUCLEOTIDE SEQUENCE [LARGE SCALE GENOMIC DNA]</scope>
    <source>
        <strain evidence="11">KCTC 22814</strain>
    </source>
</reference>
<dbReference type="Pfam" id="PF13715">
    <property type="entry name" value="CarbopepD_reg_2"/>
    <property type="match status" value="1"/>
</dbReference>
<dbReference type="Gene3D" id="2.40.170.20">
    <property type="entry name" value="TonB-dependent receptor, beta-barrel domain"/>
    <property type="match status" value="1"/>
</dbReference>
<protein>
    <submittedName>
        <fullName evidence="10">SusC/RagA family TonB-linked outer membrane protein</fullName>
    </submittedName>
</protein>
<keyword evidence="6 7" id="KW-0998">Cell outer membrane</keyword>
<comment type="subcellular location">
    <subcellularLocation>
        <location evidence="1 7">Cell outer membrane</location>
        <topology evidence="1 7">Multi-pass membrane protein</topology>
    </subcellularLocation>
</comment>
<evidence type="ECO:0000313" key="11">
    <source>
        <dbReference type="Proteomes" id="UP001597525"/>
    </source>
</evidence>
<sequence length="1184" mass="131059">MKPKLLLLLLCLLAYAGGYAQKRVSLAQALSEVTRIYGTKFSYEEGLLKQAQVPADMQPKDKKKPIESVLKELLYPNGFLFLYVQNNYYTIIRDSRGAKDNDGDSRFWKVLSGNVKDAKGQALVGVTVLPDGYAVRNGVTTSSDGHFTIRLQEPAEALIFSYVGMEPQRRVIGSNTEINVTMGEAINLIEDVEVVSMGYTQLPKERATGSFGTISSKQIQETPTINIMERIQGLVPGVYVDPKTNAIQIRGANSFGVGATRDPLIVIDGFPMAENRDESFKLTDKSSLQGGGGAVLSQLNPNDIESITVLKDAAAASIWGAKAGNGVIVIETKKGRNKPTEVNFNSTVSVSAPADLKKLNRMTTGEYIDLERELFNKDMINDNTTYWGTMNTNAPLTESLEWMFRVKRGTATEEERDAALSRLGGIDNRGQIRDLLMQNATSQQYGVSFSGGTSKSNFFVSGNYSKDVPVFRANKGETLNLTSNLTNDLFNDRVRIATGINYNYGNSLTNTATINALSTNPQMGGLLPYDLLKDDGGSLVKKYLRYRPEVAQYFEGLGYLDWTYSPLEELETSKYNDQTHSLRMHLDVNTKLTSWANFSVMGQLQRKLDNSENIDFVDSYNMRNAINYGTTVNDDGNLVYNYPVGGNLGVRNYNGFQYTVRAQVNINKDFGNNGLVNLAFIGGSEIKENSHRSSTGNFIGFDPFTFVNSVYKPNDRYDTIDGWGASFPGNATVGKNITRALSYYSNTALSAFNSRYVVSGSIRFDDFTVVGASRAQRAQPLWSVGTKWDIKKEAFMQSANWADALALRVTYGVNGTMPFGVGSKVVITTSSDNQTGEGVATIESPANNQISWEKIKTLNLGLDYGLWDNRLQFTVDYYQKRVSDILHSLPFNPTYGWTQLTFNSATMKAHGVDLGLNANWIQRVDFRWSSMFNMGFNSNEVSDSRFEKLTNVSQLIAGSRPIVGLPVDYMYAYNWGGLDSQGRSQIKKADGSILAVDQGINTLSADDLLLVGRTTPPYVGGLFNTFNYKGISLGVRMTYELGHVIRRLSVQNYPQWNFYSGAIGMQADLAQRWQQAGDEASTNIPAIVNDGWQFNSVSRYANANELVISGSHVRLQQVDIGYVLPQHILTRTPFKSVALNGAVRNLGIIWRKNKDGVDPVYRVTDIYSSLPPATSFFFSLNASF</sequence>
<dbReference type="InterPro" id="IPR037066">
    <property type="entry name" value="Plug_dom_sf"/>
</dbReference>
<keyword evidence="5 7" id="KW-0472">Membrane</keyword>
<name>A0ABW6BNK5_9SPHI</name>
<evidence type="ECO:0000256" key="5">
    <source>
        <dbReference type="ARBA" id="ARBA00023136"/>
    </source>
</evidence>
<evidence type="ECO:0000256" key="6">
    <source>
        <dbReference type="ARBA" id="ARBA00023237"/>
    </source>
</evidence>
<dbReference type="InterPro" id="IPR008969">
    <property type="entry name" value="CarboxyPept-like_regulatory"/>
</dbReference>
<dbReference type="Gene3D" id="2.170.130.10">
    <property type="entry name" value="TonB-dependent receptor, plug domain"/>
    <property type="match status" value="1"/>
</dbReference>
<evidence type="ECO:0000256" key="4">
    <source>
        <dbReference type="ARBA" id="ARBA00022692"/>
    </source>
</evidence>
<evidence type="ECO:0000256" key="8">
    <source>
        <dbReference type="SAM" id="SignalP"/>
    </source>
</evidence>
<dbReference type="Proteomes" id="UP001597525">
    <property type="component" value="Unassembled WGS sequence"/>
</dbReference>
<evidence type="ECO:0000259" key="9">
    <source>
        <dbReference type="Pfam" id="PF07715"/>
    </source>
</evidence>